<evidence type="ECO:0000256" key="4">
    <source>
        <dbReference type="ARBA" id="ARBA00041148"/>
    </source>
</evidence>
<dbReference type="SUPFAM" id="SSF69754">
    <property type="entry name" value="Ribosome binding protein Y (YfiA homologue)"/>
    <property type="match status" value="1"/>
</dbReference>
<dbReference type="CDD" id="cd00552">
    <property type="entry name" value="RaiA"/>
    <property type="match status" value="1"/>
</dbReference>
<dbReference type="PANTHER" id="PTHR33231:SF1">
    <property type="entry name" value="30S RIBOSOMAL PROTEIN"/>
    <property type="match status" value="1"/>
</dbReference>
<keyword evidence="7" id="KW-1185">Reference proteome</keyword>
<dbReference type="Pfam" id="PF02482">
    <property type="entry name" value="Ribosomal_S30AE"/>
    <property type="match status" value="1"/>
</dbReference>
<dbReference type="InterPro" id="IPR036567">
    <property type="entry name" value="RHF-like"/>
</dbReference>
<accession>A0A0K6IGU4</accession>
<dbReference type="InterPro" id="IPR003489">
    <property type="entry name" value="RHF/RaiA"/>
</dbReference>
<protein>
    <recommendedName>
        <fullName evidence="4">Ribosome hibernation promoting factor</fullName>
    </recommendedName>
    <alternativeName>
        <fullName evidence="5">Hibernation factor HPF</fullName>
    </alternativeName>
</protein>
<dbReference type="GO" id="GO:0045900">
    <property type="term" value="P:negative regulation of translational elongation"/>
    <property type="evidence" value="ECO:0007669"/>
    <property type="project" value="TreeGrafter"/>
</dbReference>
<proteinExistence type="inferred from homology"/>
<gene>
    <name evidence="6" type="ORF">Ga0061065_101379</name>
</gene>
<dbReference type="Proteomes" id="UP000182769">
    <property type="component" value="Unassembled WGS sequence"/>
</dbReference>
<dbReference type="Gene3D" id="3.30.160.100">
    <property type="entry name" value="Ribosome hibernation promotion factor-like"/>
    <property type="match status" value="1"/>
</dbReference>
<dbReference type="EMBL" id="CYHG01000001">
    <property type="protein sequence ID" value="CUB02542.1"/>
    <property type="molecule type" value="Genomic_DNA"/>
</dbReference>
<dbReference type="RefSeq" id="WP_055461501.1">
    <property type="nucleotide sequence ID" value="NZ_CYHG01000001.1"/>
</dbReference>
<evidence type="ECO:0000256" key="3">
    <source>
        <dbReference type="ARBA" id="ARBA00038695"/>
    </source>
</evidence>
<evidence type="ECO:0000313" key="6">
    <source>
        <dbReference type="EMBL" id="CUB02542.1"/>
    </source>
</evidence>
<dbReference type="AlphaFoldDB" id="A0A0K6IGU4"/>
<reference evidence="7" key="1">
    <citation type="submission" date="2015-08" db="EMBL/GenBank/DDBJ databases">
        <authorList>
            <person name="Varghese N."/>
        </authorList>
    </citation>
    <scope>NUCLEOTIDE SEQUENCE [LARGE SCALE GENOMIC DNA]</scope>
    <source>
        <strain evidence="7">JCM 18476</strain>
    </source>
</reference>
<evidence type="ECO:0000256" key="1">
    <source>
        <dbReference type="ARBA" id="ARBA00022845"/>
    </source>
</evidence>
<comment type="subunit">
    <text evidence="3">Associates exclusively with 100S ribosomes, which are dimers of 70S ribosomes.</text>
</comment>
<evidence type="ECO:0000256" key="5">
    <source>
        <dbReference type="ARBA" id="ARBA00041319"/>
    </source>
</evidence>
<dbReference type="PANTHER" id="PTHR33231">
    <property type="entry name" value="30S RIBOSOMAL PROTEIN"/>
    <property type="match status" value="1"/>
</dbReference>
<dbReference type="OrthoDB" id="9795980at2"/>
<dbReference type="STRING" id="1137284.GCA_001418205_00380"/>
<sequence length="105" mass="11640">MYTINITGHHVDITPAIKDHINERMSKIAKLSDQITSVNVTLIQDSKEQKAEARIHLPGKELFATASSEDRLFHAIDGMIEKLARQVDKHKTKQASGNHKAAVAS</sequence>
<evidence type="ECO:0000313" key="7">
    <source>
        <dbReference type="Proteomes" id="UP000182769"/>
    </source>
</evidence>
<dbReference type="InterPro" id="IPR050574">
    <property type="entry name" value="HPF/YfiA_ribosome-assoc"/>
</dbReference>
<organism evidence="6 7">
    <name type="scientific">Marinomonas fungiae</name>
    <dbReference type="NCBI Taxonomy" id="1137284"/>
    <lineage>
        <taxon>Bacteria</taxon>
        <taxon>Pseudomonadati</taxon>
        <taxon>Pseudomonadota</taxon>
        <taxon>Gammaproteobacteria</taxon>
        <taxon>Oceanospirillales</taxon>
        <taxon>Oceanospirillaceae</taxon>
        <taxon>Marinomonas</taxon>
    </lineage>
</organism>
<dbReference type="NCBIfam" id="TIGR00741">
    <property type="entry name" value="yfiA"/>
    <property type="match status" value="1"/>
</dbReference>
<dbReference type="GO" id="GO:0043024">
    <property type="term" value="F:ribosomal small subunit binding"/>
    <property type="evidence" value="ECO:0007669"/>
    <property type="project" value="TreeGrafter"/>
</dbReference>
<keyword evidence="1" id="KW-0810">Translation regulation</keyword>
<comment type="similarity">
    <text evidence="2">Belongs to the HPF/YfiA ribosome-associated protein family. Short HPF subfamily.</text>
</comment>
<name>A0A0K6IGU4_9GAMM</name>
<dbReference type="GO" id="GO:0022627">
    <property type="term" value="C:cytosolic small ribosomal subunit"/>
    <property type="evidence" value="ECO:0007669"/>
    <property type="project" value="TreeGrafter"/>
</dbReference>
<evidence type="ECO:0000256" key="2">
    <source>
        <dbReference type="ARBA" id="ARBA00038434"/>
    </source>
</evidence>